<evidence type="ECO:0000259" key="2">
    <source>
        <dbReference type="PROSITE" id="PS50263"/>
    </source>
</evidence>
<evidence type="ECO:0000313" key="3">
    <source>
        <dbReference type="EMBL" id="ODQ58554.1"/>
    </source>
</evidence>
<sequence>MSLPITKVAACHISPVILDKDATMKKVFKSIREAASNGANIIVFPETFVSAFPLWSTCKAPIDNHHLFVKLVESSLYKACSNFFEKLSWANGDGVGLNVVDSKFGKIGALICGENTNSLARFTLLSQGEQIHISIWPPAADFQRPGAAKSFDNIVANKIRCGAQCLEGKCFGVVCSSFVDKAMLEFLIDDDPSNKEFYENMSQGATFFLDPAAMEIGDFLKDEEGIAYAVFDLNKTIIPKQFHDLVGGYNRFDVFKLRVNRAPNVPIEFQDSFDAFES</sequence>
<comment type="similarity">
    <text evidence="1">Belongs to the carbon-nitrogen hydrolase superfamily. Nitrilase family.</text>
</comment>
<gene>
    <name evidence="3" type="ORF">WICANDRAFT_85554</name>
</gene>
<dbReference type="Gene3D" id="3.60.110.10">
    <property type="entry name" value="Carbon-nitrogen hydrolase"/>
    <property type="match status" value="2"/>
</dbReference>
<dbReference type="AlphaFoldDB" id="A0A1E3NZW2"/>
<dbReference type="Pfam" id="PF00795">
    <property type="entry name" value="CN_hydrolase"/>
    <property type="match status" value="2"/>
</dbReference>
<dbReference type="PROSITE" id="PS50263">
    <property type="entry name" value="CN_HYDROLASE"/>
    <property type="match status" value="1"/>
</dbReference>
<protein>
    <recommendedName>
        <fullName evidence="2">CN hydrolase domain-containing protein</fullName>
    </recommendedName>
</protein>
<accession>A0A1E3NZW2</accession>
<evidence type="ECO:0000313" key="4">
    <source>
        <dbReference type="Proteomes" id="UP000094112"/>
    </source>
</evidence>
<evidence type="ECO:0000256" key="1">
    <source>
        <dbReference type="ARBA" id="ARBA00008129"/>
    </source>
</evidence>
<name>A0A1E3NZW2_WICAA</name>
<keyword evidence="4" id="KW-1185">Reference proteome</keyword>
<feature type="domain" description="CN hydrolase" evidence="2">
    <location>
        <begin position="6"/>
        <end position="233"/>
    </location>
</feature>
<dbReference type="OrthoDB" id="10250282at2759"/>
<dbReference type="EMBL" id="KV454212">
    <property type="protein sequence ID" value="ODQ58554.1"/>
    <property type="molecule type" value="Genomic_DNA"/>
</dbReference>
<dbReference type="Proteomes" id="UP000094112">
    <property type="component" value="Unassembled WGS sequence"/>
</dbReference>
<dbReference type="GeneID" id="30203156"/>
<dbReference type="InterPro" id="IPR036526">
    <property type="entry name" value="C-N_Hydrolase_sf"/>
</dbReference>
<dbReference type="InterPro" id="IPR003010">
    <property type="entry name" value="C-N_Hydrolase"/>
</dbReference>
<reference evidence="3 4" key="1">
    <citation type="journal article" date="2016" name="Proc. Natl. Acad. Sci. U.S.A.">
        <title>Comparative genomics of biotechnologically important yeasts.</title>
        <authorList>
            <person name="Riley R."/>
            <person name="Haridas S."/>
            <person name="Wolfe K.H."/>
            <person name="Lopes M.R."/>
            <person name="Hittinger C.T."/>
            <person name="Goeker M."/>
            <person name="Salamov A.A."/>
            <person name="Wisecaver J.H."/>
            <person name="Long T.M."/>
            <person name="Calvey C.H."/>
            <person name="Aerts A.L."/>
            <person name="Barry K.W."/>
            <person name="Choi C."/>
            <person name="Clum A."/>
            <person name="Coughlan A.Y."/>
            <person name="Deshpande S."/>
            <person name="Douglass A.P."/>
            <person name="Hanson S.J."/>
            <person name="Klenk H.-P."/>
            <person name="LaButti K.M."/>
            <person name="Lapidus A."/>
            <person name="Lindquist E.A."/>
            <person name="Lipzen A.M."/>
            <person name="Meier-Kolthoff J.P."/>
            <person name="Ohm R.A."/>
            <person name="Otillar R.P."/>
            <person name="Pangilinan J.L."/>
            <person name="Peng Y."/>
            <person name="Rokas A."/>
            <person name="Rosa C.A."/>
            <person name="Scheuner C."/>
            <person name="Sibirny A.A."/>
            <person name="Slot J.C."/>
            <person name="Stielow J.B."/>
            <person name="Sun H."/>
            <person name="Kurtzman C.P."/>
            <person name="Blackwell M."/>
            <person name="Grigoriev I.V."/>
            <person name="Jeffries T.W."/>
        </authorList>
    </citation>
    <scope>NUCLEOTIDE SEQUENCE [LARGE SCALE GENOMIC DNA]</scope>
    <source>
        <strain evidence="4">ATCC 58044 / CBS 1984 / NCYC 433 / NRRL Y-366-8</strain>
    </source>
</reference>
<dbReference type="PANTHER" id="PTHR46044:SF2">
    <property type="entry name" value="CN HYDROLASE DOMAIN-CONTAINING PROTEIN"/>
    <property type="match status" value="1"/>
</dbReference>
<dbReference type="RefSeq" id="XP_019037761.1">
    <property type="nucleotide sequence ID" value="XM_019185910.1"/>
</dbReference>
<organism evidence="3 4">
    <name type="scientific">Wickerhamomyces anomalus (strain ATCC 58044 / CBS 1984 / NCYC 433 / NRRL Y-366-8)</name>
    <name type="common">Yeast</name>
    <name type="synonym">Hansenula anomala</name>
    <dbReference type="NCBI Taxonomy" id="683960"/>
    <lineage>
        <taxon>Eukaryota</taxon>
        <taxon>Fungi</taxon>
        <taxon>Dikarya</taxon>
        <taxon>Ascomycota</taxon>
        <taxon>Saccharomycotina</taxon>
        <taxon>Saccharomycetes</taxon>
        <taxon>Phaffomycetales</taxon>
        <taxon>Wickerhamomycetaceae</taxon>
        <taxon>Wickerhamomyces</taxon>
    </lineage>
</organism>
<dbReference type="PANTHER" id="PTHR46044">
    <property type="entry name" value="NITRILASE"/>
    <property type="match status" value="1"/>
</dbReference>
<proteinExistence type="inferred from homology"/>
<dbReference type="GO" id="GO:0003824">
    <property type="term" value="F:catalytic activity"/>
    <property type="evidence" value="ECO:0007669"/>
    <property type="project" value="InterPro"/>
</dbReference>
<dbReference type="SUPFAM" id="SSF56317">
    <property type="entry name" value="Carbon-nitrogen hydrolase"/>
    <property type="match status" value="1"/>
</dbReference>
<dbReference type="STRING" id="683960.A0A1E3NZW2"/>
<dbReference type="InterPro" id="IPR044149">
    <property type="entry name" value="Nitrilases_CHs"/>
</dbReference>